<dbReference type="HAMAP" id="MF_00828">
    <property type="entry name" value="PSI_PsaM"/>
    <property type="match status" value="1"/>
</dbReference>
<keyword evidence="4 7" id="KW-1133">Transmembrane helix</keyword>
<name>A0A2U9NM10_9STRA</name>
<comment type="similarity">
    <text evidence="7">Belongs to the PsaM family.</text>
</comment>
<organism evidence="8">
    <name type="scientific">Proboscia sp</name>
    <dbReference type="NCBI Taxonomy" id="1923967"/>
    <lineage>
        <taxon>Eukaryota</taxon>
        <taxon>Sar</taxon>
        <taxon>Stramenopiles</taxon>
        <taxon>Ochrophyta</taxon>
        <taxon>Bacillariophyta</taxon>
        <taxon>Coscinodiscophyceae</taxon>
        <taxon>Rhizosoleniophycidae</taxon>
        <taxon>Rhizosoleniales</taxon>
        <taxon>Rhizosoleniaceae</taxon>
        <taxon>Proboscia</taxon>
    </lineage>
</organism>
<keyword evidence="6 7" id="KW-0472">Membrane</keyword>
<evidence type="ECO:0000256" key="5">
    <source>
        <dbReference type="ARBA" id="ARBA00023078"/>
    </source>
</evidence>
<dbReference type="AlphaFoldDB" id="A0A2U9NM10"/>
<keyword evidence="8" id="KW-0934">Plastid</keyword>
<geneLocation type="chloroplast" evidence="8"/>
<feature type="transmembrane region" description="Helical" evidence="7">
    <location>
        <begin position="6"/>
        <end position="25"/>
    </location>
</feature>
<dbReference type="Pfam" id="PF07465">
    <property type="entry name" value="PsaM"/>
    <property type="match status" value="1"/>
</dbReference>
<protein>
    <recommendedName>
        <fullName evidence="7">Photosystem I reaction center subunit XII</fullName>
    </recommendedName>
    <alternativeName>
        <fullName evidence="7">PSI-M</fullName>
    </alternativeName>
</protein>
<dbReference type="SUPFAM" id="SSF81548">
    <property type="entry name" value="Subunit XII of photosystem I reaction centre, PsaM"/>
    <property type="match status" value="1"/>
</dbReference>
<dbReference type="EMBL" id="MG755791">
    <property type="protein sequence ID" value="AWT38121.1"/>
    <property type="molecule type" value="Genomic_DNA"/>
</dbReference>
<keyword evidence="8" id="KW-0150">Chloroplast</keyword>
<evidence type="ECO:0000256" key="4">
    <source>
        <dbReference type="ARBA" id="ARBA00022989"/>
    </source>
</evidence>
<comment type="subcellular location">
    <subcellularLocation>
        <location evidence="7">Plastid</location>
        <location evidence="7">Chloroplast thylakoid membrane</location>
        <topology evidence="7">Single-pass membrane protein</topology>
    </subcellularLocation>
</comment>
<evidence type="ECO:0000256" key="6">
    <source>
        <dbReference type="ARBA" id="ARBA00023136"/>
    </source>
</evidence>
<keyword evidence="5 7" id="KW-0793">Thylakoid</keyword>
<evidence type="ECO:0000256" key="1">
    <source>
        <dbReference type="ARBA" id="ARBA00022531"/>
    </source>
</evidence>
<keyword evidence="2 7" id="KW-0812">Transmembrane</keyword>
<dbReference type="NCBIfam" id="TIGR03053">
    <property type="entry name" value="PS_I_psaM"/>
    <property type="match status" value="1"/>
</dbReference>
<keyword evidence="3 7" id="KW-0603">Photosystem I</keyword>
<evidence type="ECO:0000256" key="3">
    <source>
        <dbReference type="ARBA" id="ARBA00022836"/>
    </source>
</evidence>
<dbReference type="GO" id="GO:0015979">
    <property type="term" value="P:photosynthesis"/>
    <property type="evidence" value="ECO:0007669"/>
    <property type="project" value="UniProtKB-UniRule"/>
</dbReference>
<evidence type="ECO:0000256" key="7">
    <source>
        <dbReference type="HAMAP-Rule" id="MF_00828"/>
    </source>
</evidence>
<proteinExistence type="inferred from homology"/>
<dbReference type="GO" id="GO:0009535">
    <property type="term" value="C:chloroplast thylakoid membrane"/>
    <property type="evidence" value="ECO:0007669"/>
    <property type="project" value="UniProtKB-SubCell"/>
</dbReference>
<sequence>MISDLQIYTILSLALVTSIFAIRLGSTLYQ</sequence>
<reference evidence="8" key="1">
    <citation type="journal article" date="2018" name="Adv. Bot. Res.">
        <title>Evolution of the Plastid Genomes in Diatoms.</title>
        <authorList>
            <person name="Yu M."/>
            <person name="Ashworth M.P."/>
            <person name="Hajrah N.H."/>
            <person name="Khiyami M.A."/>
            <person name="Sabir M.J."/>
            <person name="Alhebshi A.M."/>
            <person name="Al-Malki A.L."/>
            <person name="Sabir J.S.M."/>
            <person name="Theriot E.C."/>
            <person name="Jansen R.K."/>
        </authorList>
    </citation>
    <scope>NUCLEOTIDE SEQUENCE</scope>
</reference>
<keyword evidence="1 7" id="KW-0602">Photosynthesis</keyword>
<gene>
    <name evidence="7 8" type="primary">psaM</name>
</gene>
<accession>A0A2U9NM10</accession>
<evidence type="ECO:0000256" key="2">
    <source>
        <dbReference type="ARBA" id="ARBA00022692"/>
    </source>
</evidence>
<dbReference type="GO" id="GO:0009522">
    <property type="term" value="C:photosystem I"/>
    <property type="evidence" value="ECO:0007669"/>
    <property type="project" value="UniProtKB-KW"/>
</dbReference>
<dbReference type="InterPro" id="IPR010010">
    <property type="entry name" value="PSI_PsaM"/>
</dbReference>
<evidence type="ECO:0000313" key="8">
    <source>
        <dbReference type="EMBL" id="AWT38121.1"/>
    </source>
</evidence>
<dbReference type="InterPro" id="IPR037279">
    <property type="entry name" value="PSI_PsaM_sf"/>
</dbReference>